<dbReference type="AlphaFoldDB" id="U5CTS5"/>
<feature type="region of interest" description="Disordered" evidence="1">
    <location>
        <begin position="33"/>
        <end position="125"/>
    </location>
</feature>
<dbReference type="EMBL" id="KI392418">
    <property type="protein sequence ID" value="ERN16686.1"/>
    <property type="molecule type" value="Genomic_DNA"/>
</dbReference>
<proteinExistence type="predicted"/>
<gene>
    <name evidence="2" type="ORF">AMTR_s00051p00205220</name>
</gene>
<protein>
    <submittedName>
        <fullName evidence="2">Uncharacterized protein</fullName>
    </submittedName>
</protein>
<reference evidence="3" key="1">
    <citation type="journal article" date="2013" name="Science">
        <title>The Amborella genome and the evolution of flowering plants.</title>
        <authorList>
            <consortium name="Amborella Genome Project"/>
        </authorList>
    </citation>
    <scope>NUCLEOTIDE SEQUENCE [LARGE SCALE GENOMIC DNA]</scope>
</reference>
<organism evidence="2 3">
    <name type="scientific">Amborella trichopoda</name>
    <dbReference type="NCBI Taxonomy" id="13333"/>
    <lineage>
        <taxon>Eukaryota</taxon>
        <taxon>Viridiplantae</taxon>
        <taxon>Streptophyta</taxon>
        <taxon>Embryophyta</taxon>
        <taxon>Tracheophyta</taxon>
        <taxon>Spermatophyta</taxon>
        <taxon>Magnoliopsida</taxon>
        <taxon>Amborellales</taxon>
        <taxon>Amborellaceae</taxon>
        <taxon>Amborella</taxon>
    </lineage>
</organism>
<keyword evidence="3" id="KW-1185">Reference proteome</keyword>
<dbReference type="Gramene" id="ERN16686">
    <property type="protein sequence ID" value="ERN16686"/>
    <property type="gene ID" value="AMTR_s00051p00205220"/>
</dbReference>
<accession>U5CTS5</accession>
<dbReference type="Proteomes" id="UP000017836">
    <property type="component" value="Unassembled WGS sequence"/>
</dbReference>
<sequence>MGGISLEKIKGRRDSEIHLGKLRLEFTGVPHRAERRMGDRAPQVSVSVGRRLSHKGKAPVREEGAGVSESVRGESSHPSFRGAARSSGDAKGVGSDIPDLGDGSAFFYEDTVPPQMSLTDEEWQE</sequence>
<dbReference type="HOGENOM" id="CLU_1995701_0_0_1"/>
<name>U5CTS5_AMBTC</name>
<evidence type="ECO:0000313" key="3">
    <source>
        <dbReference type="Proteomes" id="UP000017836"/>
    </source>
</evidence>
<evidence type="ECO:0000256" key="1">
    <source>
        <dbReference type="SAM" id="MobiDB-lite"/>
    </source>
</evidence>
<evidence type="ECO:0000313" key="2">
    <source>
        <dbReference type="EMBL" id="ERN16686.1"/>
    </source>
</evidence>